<name>A0AAN7XHZ5_ELEMC</name>
<accession>A0AAN7XHZ5</accession>
<organism evidence="1 2">
    <name type="scientific">Eleginops maclovinus</name>
    <name type="common">Patagonian blennie</name>
    <name type="synonym">Eleginus maclovinus</name>
    <dbReference type="NCBI Taxonomy" id="56733"/>
    <lineage>
        <taxon>Eukaryota</taxon>
        <taxon>Metazoa</taxon>
        <taxon>Chordata</taxon>
        <taxon>Craniata</taxon>
        <taxon>Vertebrata</taxon>
        <taxon>Euteleostomi</taxon>
        <taxon>Actinopterygii</taxon>
        <taxon>Neopterygii</taxon>
        <taxon>Teleostei</taxon>
        <taxon>Neoteleostei</taxon>
        <taxon>Acanthomorphata</taxon>
        <taxon>Eupercaria</taxon>
        <taxon>Perciformes</taxon>
        <taxon>Notothenioidei</taxon>
        <taxon>Eleginopidae</taxon>
        <taxon>Eleginops</taxon>
    </lineage>
</organism>
<proteinExistence type="predicted"/>
<keyword evidence="2" id="KW-1185">Reference proteome</keyword>
<evidence type="ECO:0000313" key="1">
    <source>
        <dbReference type="EMBL" id="KAK5860599.1"/>
    </source>
</evidence>
<dbReference type="Proteomes" id="UP001346869">
    <property type="component" value="Unassembled WGS sequence"/>
</dbReference>
<evidence type="ECO:0000313" key="2">
    <source>
        <dbReference type="Proteomes" id="UP001346869"/>
    </source>
</evidence>
<reference evidence="1 2" key="1">
    <citation type="journal article" date="2023" name="Genes (Basel)">
        <title>Chromosome-Level Genome Assembly and Circadian Gene Repertoire of the Patagonia Blennie Eleginops maclovinus-The Closest Ancestral Proxy of Antarctic Cryonotothenioids.</title>
        <authorList>
            <person name="Cheng C.C."/>
            <person name="Rivera-Colon A.G."/>
            <person name="Minhas B.F."/>
            <person name="Wilson L."/>
            <person name="Rayamajhi N."/>
            <person name="Vargas-Chacoff L."/>
            <person name="Catchen J.M."/>
        </authorList>
    </citation>
    <scope>NUCLEOTIDE SEQUENCE [LARGE SCALE GENOMIC DNA]</scope>
    <source>
        <strain evidence="1">JMC-PN-2008</strain>
    </source>
</reference>
<comment type="caution">
    <text evidence="1">The sequence shown here is derived from an EMBL/GenBank/DDBJ whole genome shotgun (WGS) entry which is preliminary data.</text>
</comment>
<reference evidence="1 2" key="2">
    <citation type="journal article" date="2023" name="Mol. Biol. Evol.">
        <title>Genomics of Secondarily Temperate Adaptation in the Only Non-Antarctic Icefish.</title>
        <authorList>
            <person name="Rivera-Colon A.G."/>
            <person name="Rayamajhi N."/>
            <person name="Minhas B.F."/>
            <person name="Madrigal G."/>
            <person name="Bilyk K.T."/>
            <person name="Yoon V."/>
            <person name="Hune M."/>
            <person name="Gregory S."/>
            <person name="Cheng C.H.C."/>
            <person name="Catchen J.M."/>
        </authorList>
    </citation>
    <scope>NUCLEOTIDE SEQUENCE [LARGE SCALE GENOMIC DNA]</scope>
    <source>
        <strain evidence="1">JMC-PN-2008</strain>
    </source>
</reference>
<dbReference type="AlphaFoldDB" id="A0AAN7XHZ5"/>
<gene>
    <name evidence="1" type="ORF">PBY51_022063</name>
</gene>
<dbReference type="EMBL" id="JAUZQC010000013">
    <property type="protein sequence ID" value="KAK5860599.1"/>
    <property type="molecule type" value="Genomic_DNA"/>
</dbReference>
<protein>
    <submittedName>
        <fullName evidence="1">Uncharacterized protein</fullName>
    </submittedName>
</protein>
<sequence length="82" mass="9476">MRPEPNGLQRYQQLDHTRAETQRKIRSNLGYKHQRNLSLISFFLWCLCVLSPRRPLVVEQGSLQLHRSSVALNMLCVPSSAT</sequence>